<dbReference type="Gene3D" id="3.40.50.720">
    <property type="entry name" value="NAD(P)-binding Rossmann-like Domain"/>
    <property type="match status" value="1"/>
</dbReference>
<sequence>MAWLSILDYRAFMKLLVFGLGYSALHVSQRLQMSGAQVTATVRSRAKADELAQVGIAARLFSPDHAGAEIVDDIAASDAILISVPPGESGDPVLASFAGRIAAAPNLRWIGYLSTVGVYGDHAGNWVDETTPTTPGKGRSRLRTTAEQAWLALGAHVFRLSGIYGPGRNQLVQLASGAARRIVKPGQIFNRIHVADIAAVIEASLARPRPGGIYNVTDNEPAPPQDVVAFAARLCGLEPPAEIPFERAELSPMARSFYSENRRVRNALIREELGVTLNYPTYREGLTALRALGDGPPA</sequence>
<reference evidence="2 3" key="1">
    <citation type="submission" date="2016-10" db="EMBL/GenBank/DDBJ databases">
        <authorList>
            <person name="de Groot N.N."/>
        </authorList>
    </citation>
    <scope>NUCLEOTIDE SEQUENCE [LARGE SCALE GENOMIC DNA]</scope>
    <source>
        <strain evidence="2 3">GAS522</strain>
    </source>
</reference>
<name>A0A1M6XUZ4_9BRAD</name>
<dbReference type="EMBL" id="FNTI01000001">
    <property type="protein sequence ID" value="SED02973.1"/>
    <property type="molecule type" value="Genomic_DNA"/>
</dbReference>
<dbReference type="InterPro" id="IPR036291">
    <property type="entry name" value="NAD(P)-bd_dom_sf"/>
</dbReference>
<gene>
    <name evidence="2" type="ORF">SAMN05444171_2905</name>
</gene>
<organism evidence="2 3">
    <name type="scientific">Bradyrhizobium lablabi</name>
    <dbReference type="NCBI Taxonomy" id="722472"/>
    <lineage>
        <taxon>Bacteria</taxon>
        <taxon>Pseudomonadati</taxon>
        <taxon>Pseudomonadota</taxon>
        <taxon>Alphaproteobacteria</taxon>
        <taxon>Hyphomicrobiales</taxon>
        <taxon>Nitrobacteraceae</taxon>
        <taxon>Bradyrhizobium</taxon>
    </lineage>
</organism>
<dbReference type="CDD" id="cd05266">
    <property type="entry name" value="SDR_a4"/>
    <property type="match status" value="1"/>
</dbReference>
<evidence type="ECO:0000313" key="2">
    <source>
        <dbReference type="EMBL" id="SED02973.1"/>
    </source>
</evidence>
<dbReference type="AlphaFoldDB" id="A0A1M6XUZ4"/>
<accession>A0A1M6XUZ4</accession>
<keyword evidence="1" id="KW-0520">NAD</keyword>
<proteinExistence type="predicted"/>
<dbReference type="PANTHER" id="PTHR43574">
    <property type="entry name" value="EPIMERASE-RELATED"/>
    <property type="match status" value="1"/>
</dbReference>
<protein>
    <submittedName>
        <fullName evidence="2">Nucleoside-diphosphate-sugar epimerase</fullName>
    </submittedName>
</protein>
<evidence type="ECO:0000313" key="3">
    <source>
        <dbReference type="Proteomes" id="UP000183208"/>
    </source>
</evidence>
<dbReference type="SUPFAM" id="SSF51735">
    <property type="entry name" value="NAD(P)-binding Rossmann-fold domains"/>
    <property type="match status" value="1"/>
</dbReference>
<dbReference type="Proteomes" id="UP000183208">
    <property type="component" value="Unassembled WGS sequence"/>
</dbReference>
<evidence type="ECO:0000256" key="1">
    <source>
        <dbReference type="ARBA" id="ARBA00023027"/>
    </source>
</evidence>